<evidence type="ECO:0000313" key="4">
    <source>
        <dbReference type="Proteomes" id="UP000759131"/>
    </source>
</evidence>
<feature type="compositionally biased region" description="Low complexity" evidence="1">
    <location>
        <begin position="264"/>
        <end position="287"/>
    </location>
</feature>
<dbReference type="PANTHER" id="PTHR15859:SF1">
    <property type="entry name" value="BTB DOMAIN-CONTAINING PROTEIN"/>
    <property type="match status" value="1"/>
</dbReference>
<organism evidence="3">
    <name type="scientific">Medioppia subpectinata</name>
    <dbReference type="NCBI Taxonomy" id="1979941"/>
    <lineage>
        <taxon>Eukaryota</taxon>
        <taxon>Metazoa</taxon>
        <taxon>Ecdysozoa</taxon>
        <taxon>Arthropoda</taxon>
        <taxon>Chelicerata</taxon>
        <taxon>Arachnida</taxon>
        <taxon>Acari</taxon>
        <taxon>Acariformes</taxon>
        <taxon>Sarcoptiformes</taxon>
        <taxon>Oribatida</taxon>
        <taxon>Brachypylina</taxon>
        <taxon>Oppioidea</taxon>
        <taxon>Oppiidae</taxon>
        <taxon>Medioppia</taxon>
    </lineage>
</organism>
<dbReference type="InterPro" id="IPR047876">
    <property type="entry name" value="SHKBP1/KCTD3"/>
</dbReference>
<name>A0A7R9KJX7_9ACAR</name>
<dbReference type="InterPro" id="IPR036322">
    <property type="entry name" value="WD40_repeat_dom_sf"/>
</dbReference>
<dbReference type="InterPro" id="IPR000210">
    <property type="entry name" value="BTB/POZ_dom"/>
</dbReference>
<dbReference type="PANTHER" id="PTHR15859">
    <property type="entry name" value="SETA BINDING PROTEIN 1"/>
    <property type="match status" value="1"/>
</dbReference>
<dbReference type="SUPFAM" id="SSF50978">
    <property type="entry name" value="WD40 repeat-like"/>
    <property type="match status" value="1"/>
</dbReference>
<gene>
    <name evidence="3" type="ORF">OSB1V03_LOCUS4939</name>
</gene>
<feature type="region of interest" description="Disordered" evidence="1">
    <location>
        <begin position="501"/>
        <end position="521"/>
    </location>
</feature>
<dbReference type="Proteomes" id="UP000759131">
    <property type="component" value="Unassembled WGS sequence"/>
</dbReference>
<dbReference type="Gene3D" id="2.130.10.10">
    <property type="entry name" value="YVTN repeat-like/Quinoprotein amine dehydrogenase"/>
    <property type="match status" value="1"/>
</dbReference>
<dbReference type="Pfam" id="PF02214">
    <property type="entry name" value="BTB_2"/>
    <property type="match status" value="1"/>
</dbReference>
<feature type="region of interest" description="Disordered" evidence="1">
    <location>
        <begin position="264"/>
        <end position="289"/>
    </location>
</feature>
<dbReference type="InterPro" id="IPR011333">
    <property type="entry name" value="SKP1/BTB/POZ_sf"/>
</dbReference>
<dbReference type="InterPro" id="IPR015943">
    <property type="entry name" value="WD40/YVTN_repeat-like_dom_sf"/>
</dbReference>
<dbReference type="InterPro" id="IPR003131">
    <property type="entry name" value="T1-type_BTB"/>
</dbReference>
<dbReference type="AlphaFoldDB" id="A0A7R9KJX7"/>
<feature type="non-terminal residue" evidence="3">
    <location>
        <position position="1"/>
    </location>
</feature>
<evidence type="ECO:0000259" key="2">
    <source>
        <dbReference type="PROSITE" id="PS50097"/>
    </source>
</evidence>
<accession>A0A7R9KJX7</accession>
<evidence type="ECO:0000313" key="3">
    <source>
        <dbReference type="EMBL" id="CAD7624495.1"/>
    </source>
</evidence>
<protein>
    <recommendedName>
        <fullName evidence="2">BTB domain-containing protein</fullName>
    </recommendedName>
</protein>
<keyword evidence="4" id="KW-1185">Reference proteome</keyword>
<proteinExistence type="predicted"/>
<dbReference type="SUPFAM" id="SSF54695">
    <property type="entry name" value="POZ domain"/>
    <property type="match status" value="2"/>
</dbReference>
<dbReference type="EMBL" id="OC856941">
    <property type="protein sequence ID" value="CAD7624495.1"/>
    <property type="molecule type" value="Genomic_DNA"/>
</dbReference>
<sequence length="601" mass="67410">MSAMKKCLSHSYLYQKQSMTAEEEIISLNVGGKRFSTSRQTLTSIGDTFFTALLSGRIPSLRDSSGAIFVDRDPKLFAIILHYLRTRQLFDMKDDQNLELDPKLFAIILHYLRTRQLFDMKDDQNLELLLHESQFYGITPLVRRLQLCEQLHRKPTCGGDLLFQAHIRARNSSEPVRQVVAHHNAIAVAHNHTVTCYRLKDTMGWQSVFESQPIDSVISEIAFYYNCGVAPLTGPKLMLAIKDQKSIIRLWSITVSHYNNINTNSNNNNTNGNSGNESTGSNNNGFNVNSQQKQEIGRFHLNNLALGNERGRVGVWHSSSQHWLVQDLKQGSTDVSAITAYDKAGCNFLLLGSGLGSIYLIDMQKFPLRMKDGDLLINELYEDPEKEQITAISCYLTRTPKTNGNWVEIAYGTKGGTVRVLVQHPETVGHGPQLFQTFKVHLNGIERIMLSEKYLISVCNKMHVRTWTMTRFRGRISTQPGSTPHASFRIIKFDENLFDDDEDEAQSSAPTSSTGGNAASGSGIVVSNCEVGPFGDQDDGEKQVFIERFRTQTDSANVLTASNGQKICTLRSVDNSMITAYCVHECEAVAMGNRSRRYILT</sequence>
<dbReference type="EMBL" id="CAJPIZ010002366">
    <property type="protein sequence ID" value="CAG2104925.1"/>
    <property type="molecule type" value="Genomic_DNA"/>
</dbReference>
<dbReference type="Gene3D" id="3.30.710.10">
    <property type="entry name" value="Potassium Channel Kv1.1, Chain A"/>
    <property type="match status" value="2"/>
</dbReference>
<evidence type="ECO:0000256" key="1">
    <source>
        <dbReference type="SAM" id="MobiDB-lite"/>
    </source>
</evidence>
<dbReference type="SMART" id="SM00225">
    <property type="entry name" value="BTB"/>
    <property type="match status" value="1"/>
</dbReference>
<feature type="domain" description="BTB" evidence="2">
    <location>
        <begin position="24"/>
        <end position="89"/>
    </location>
</feature>
<dbReference type="OrthoDB" id="6409785at2759"/>
<reference evidence="3" key="1">
    <citation type="submission" date="2020-11" db="EMBL/GenBank/DDBJ databases">
        <authorList>
            <person name="Tran Van P."/>
        </authorList>
    </citation>
    <scope>NUCLEOTIDE SEQUENCE</scope>
</reference>
<feature type="compositionally biased region" description="Low complexity" evidence="1">
    <location>
        <begin position="507"/>
        <end position="521"/>
    </location>
</feature>
<dbReference type="PROSITE" id="PS50097">
    <property type="entry name" value="BTB"/>
    <property type="match status" value="1"/>
</dbReference>
<dbReference type="GO" id="GO:0051260">
    <property type="term" value="P:protein homooligomerization"/>
    <property type="evidence" value="ECO:0007669"/>
    <property type="project" value="InterPro"/>
</dbReference>